<evidence type="ECO:0000256" key="2">
    <source>
        <dbReference type="ARBA" id="ARBA00023175"/>
    </source>
</evidence>
<dbReference type="GO" id="GO:0008017">
    <property type="term" value="F:microtubule binding"/>
    <property type="evidence" value="ECO:0007669"/>
    <property type="project" value="InterPro"/>
</dbReference>
<sequence>MPNFKVAACGAADGMAGIAASTDMEGTTVTAGNVVAEEKHTRVFLRVRPVKDSELSLKVYDEVSRPAVHSLMKEQWPPDSDSKTIVAKMLVVYGTTNAGKTFTVLGSAADPGILPRALKDIFELAPSDATITMRCTEVYKNKVRDLLDIQNATADKKLLAPAQNGGCEEIINSAADGIEVIKNAQERRQTHNNGINETSSRSHLLIVVSATLNGPTEMLLRYDFVGDVDYPYAMWILSVPVSGTLELERQSATCIASDMPSRKYKHYHRYGDGHSLCSWTNGNRTWRAEANDINLDNTDFWGCTRIAQKRFKSAAAGARPYDLVIVGAASPASAAYGETEQVLQHTSEAFKLGVNASIAGAPKRKLDSRCDMNGRSTVKRPRADAQMRRQPHALDSSFLNVGPDEDDASNSFDGMGSMQTESMATLRRRVKEAVKAAEEANRRHVEELQQRNAQHQLEAEETNRRHVAELQQRDAQHQLEAEEANRRHVKELQQRDARHRLEMVLDTEALRQQVEQLKQQPTSSDTPLSVSATIKLIEASLSLATTWDDGGKLAAVGDSNSCAAPTASAL</sequence>
<dbReference type="SUPFAM" id="SSF52540">
    <property type="entry name" value="P-loop containing nucleoside triphosphate hydrolases"/>
    <property type="match status" value="1"/>
</dbReference>
<protein>
    <submittedName>
        <fullName evidence="6">P-loop containing nucleoside triphosphate hydrolase protein</fullName>
    </submittedName>
</protein>
<feature type="domain" description="Kinesin motor" evidence="5">
    <location>
        <begin position="38"/>
        <end position="360"/>
    </location>
</feature>
<keyword evidence="1 3" id="KW-0175">Coiled coil</keyword>
<proteinExistence type="predicted"/>
<dbReference type="InterPro" id="IPR001752">
    <property type="entry name" value="Kinesin_motor_dom"/>
</dbReference>
<evidence type="ECO:0000256" key="3">
    <source>
        <dbReference type="SAM" id="Coils"/>
    </source>
</evidence>
<dbReference type="Pfam" id="PF00225">
    <property type="entry name" value="Kinesin"/>
    <property type="match status" value="1"/>
</dbReference>
<keyword evidence="2" id="KW-0505">Motor protein</keyword>
<dbReference type="SMART" id="SM00129">
    <property type="entry name" value="KISc"/>
    <property type="match status" value="1"/>
</dbReference>
<evidence type="ECO:0000313" key="6">
    <source>
        <dbReference type="EMBL" id="KAG5181596.1"/>
    </source>
</evidence>
<dbReference type="GO" id="GO:0005524">
    <property type="term" value="F:ATP binding"/>
    <property type="evidence" value="ECO:0007669"/>
    <property type="project" value="InterPro"/>
</dbReference>
<evidence type="ECO:0000256" key="1">
    <source>
        <dbReference type="ARBA" id="ARBA00023054"/>
    </source>
</evidence>
<dbReference type="Gene3D" id="3.40.850.10">
    <property type="entry name" value="Kinesin motor domain"/>
    <property type="match status" value="1"/>
</dbReference>
<dbReference type="EMBL" id="JAFCMP010000312">
    <property type="protein sequence ID" value="KAG5181596.1"/>
    <property type="molecule type" value="Genomic_DNA"/>
</dbReference>
<dbReference type="InterPro" id="IPR036961">
    <property type="entry name" value="Kinesin_motor_dom_sf"/>
</dbReference>
<dbReference type="PANTHER" id="PTHR47968:SF75">
    <property type="entry name" value="CENTROMERE-ASSOCIATED PROTEIN E"/>
    <property type="match status" value="1"/>
</dbReference>
<dbReference type="GO" id="GO:0007018">
    <property type="term" value="P:microtubule-based movement"/>
    <property type="evidence" value="ECO:0007669"/>
    <property type="project" value="InterPro"/>
</dbReference>
<feature type="region of interest" description="Disordered" evidence="4">
    <location>
        <begin position="365"/>
        <end position="390"/>
    </location>
</feature>
<accession>A0A835YUL2</accession>
<evidence type="ECO:0000259" key="5">
    <source>
        <dbReference type="SMART" id="SM00129"/>
    </source>
</evidence>
<feature type="coiled-coil region" evidence="3">
    <location>
        <begin position="423"/>
        <end position="520"/>
    </location>
</feature>
<comment type="caution">
    <text evidence="6">The sequence shown here is derived from an EMBL/GenBank/DDBJ whole genome shotgun (WGS) entry which is preliminary data.</text>
</comment>
<keyword evidence="7" id="KW-1185">Reference proteome</keyword>
<dbReference type="Proteomes" id="UP000664859">
    <property type="component" value="Unassembled WGS sequence"/>
</dbReference>
<dbReference type="AlphaFoldDB" id="A0A835YUL2"/>
<dbReference type="InterPro" id="IPR027417">
    <property type="entry name" value="P-loop_NTPase"/>
</dbReference>
<name>A0A835YUL2_9STRA</name>
<dbReference type="PANTHER" id="PTHR47968">
    <property type="entry name" value="CENTROMERE PROTEIN E"/>
    <property type="match status" value="1"/>
</dbReference>
<dbReference type="GO" id="GO:0003777">
    <property type="term" value="F:microtubule motor activity"/>
    <property type="evidence" value="ECO:0007669"/>
    <property type="project" value="InterPro"/>
</dbReference>
<organism evidence="6 7">
    <name type="scientific">Tribonema minus</name>
    <dbReference type="NCBI Taxonomy" id="303371"/>
    <lineage>
        <taxon>Eukaryota</taxon>
        <taxon>Sar</taxon>
        <taxon>Stramenopiles</taxon>
        <taxon>Ochrophyta</taxon>
        <taxon>PX clade</taxon>
        <taxon>Xanthophyceae</taxon>
        <taxon>Tribonematales</taxon>
        <taxon>Tribonemataceae</taxon>
        <taxon>Tribonema</taxon>
    </lineage>
</organism>
<dbReference type="InterPro" id="IPR027640">
    <property type="entry name" value="Kinesin-like_fam"/>
</dbReference>
<reference evidence="6" key="1">
    <citation type="submission" date="2021-02" db="EMBL/GenBank/DDBJ databases">
        <title>First Annotated Genome of the Yellow-green Alga Tribonema minus.</title>
        <authorList>
            <person name="Mahan K.M."/>
        </authorList>
    </citation>
    <scope>NUCLEOTIDE SEQUENCE</scope>
    <source>
        <strain evidence="6">UTEX B ZZ1240</strain>
    </source>
</reference>
<dbReference type="OrthoDB" id="123929at2759"/>
<evidence type="ECO:0000313" key="7">
    <source>
        <dbReference type="Proteomes" id="UP000664859"/>
    </source>
</evidence>
<gene>
    <name evidence="6" type="ORF">JKP88DRAFT_246157</name>
</gene>
<keyword evidence="6" id="KW-0378">Hydrolase</keyword>
<dbReference type="GO" id="GO:0016787">
    <property type="term" value="F:hydrolase activity"/>
    <property type="evidence" value="ECO:0007669"/>
    <property type="project" value="UniProtKB-KW"/>
</dbReference>
<evidence type="ECO:0000256" key="4">
    <source>
        <dbReference type="SAM" id="MobiDB-lite"/>
    </source>
</evidence>